<sequence length="862" mass="97449">MLRDSFGVGNVVKEAIIFTFTPSLKSVAKNLPRPRAAKRATDCTNVEVGHVVFHPSDLTVERGCTKNSPPSLRTYSISEPHLTKSSTLVTDTDLSESEYLSDVDCISEDDSYGIKVLHNPEEASIVDIVFVHGLTGNSFHTWFDRTSQTHWPRDLIKEDLPDARVMTFGYDADVVHAVRSVSLESISSYSGDLLASLSGKRHGVEASRKIIFVAHSLGGIVVKKALAMSSQSPLERIRQIEASTSGIVFLGTPHHGSDLTKWAVFFSSLLNLAKPTNRAAVKILRKDSEVLGDLQEDFHTLLERRKDKRNRITVVCFYETLLTCKCWVVPKDSAVIHGEVSLPIHANHQNIAIVSSPSQKSYKDIMREIINIVDNYPCYSRFWAALPIFNLEGHLNQTSSPLSGTFEWIPSKLFPEKSCSDPPARLIRITGKPGCAKTTIAALLFRHLSQHRRERIIFFAFSGSDVARRSPSNMMAALIDQLGSTGQEQRQLNHYIMTSFTGGRVPADIETRCFTWLYEHLALDIVFVIDALDECDAGAEREGLVGLLATLIKTGQAKQYRRTFILLNRDHYDLSFEEHDIPKDCVTHLNLDKEDLMHTDLKAFTKDKIRELVKFRPAYRSYHKQLVEKVYERASNGMFLMVVLVVELLYRSSDSSKRGIDKTIGTLPSNLQEVYQRYWDAIEPVEKSRAAEIMTWIVTAVQPFHPQTLADAVAHERLHLAEDEVARIEDLRPMDLGGDLKRLFGPLIQVSEKVELIHQTVKEFFLNRESDCHEENQLLPHDRNIHIALICLFCLIRNRTNGSYHASSLNTILRVRIPPFYPYAKAYCIDHRQAAGGREENDQRIQEFDMSVQRSGVTIRSP</sequence>
<evidence type="ECO:0008006" key="13">
    <source>
        <dbReference type="Google" id="ProtNLM"/>
    </source>
</evidence>
<dbReference type="GO" id="GO:0005739">
    <property type="term" value="C:mitochondrion"/>
    <property type="evidence" value="ECO:0007669"/>
    <property type="project" value="UniProtKB-SubCell"/>
</dbReference>
<dbReference type="GO" id="GO:0005783">
    <property type="term" value="C:endoplasmic reticulum"/>
    <property type="evidence" value="ECO:0007669"/>
    <property type="project" value="UniProtKB-SubCell"/>
</dbReference>
<evidence type="ECO:0000256" key="5">
    <source>
        <dbReference type="ARBA" id="ARBA00022737"/>
    </source>
</evidence>
<dbReference type="InterPro" id="IPR007751">
    <property type="entry name" value="DUF676_lipase-like"/>
</dbReference>
<dbReference type="Gene3D" id="3.40.50.300">
    <property type="entry name" value="P-loop containing nucleotide triphosphate hydrolases"/>
    <property type="match status" value="1"/>
</dbReference>
<dbReference type="InterPro" id="IPR052374">
    <property type="entry name" value="SERAC1"/>
</dbReference>
<dbReference type="SUPFAM" id="SSF52540">
    <property type="entry name" value="P-loop containing nucleoside triphosphate hydrolases"/>
    <property type="match status" value="1"/>
</dbReference>
<accession>A0A2J6RZ81</accession>
<evidence type="ECO:0000256" key="3">
    <source>
        <dbReference type="ARBA" id="ARBA00004370"/>
    </source>
</evidence>
<dbReference type="PANTHER" id="PTHR48182">
    <property type="entry name" value="PROTEIN SERAC1"/>
    <property type="match status" value="1"/>
</dbReference>
<feature type="domain" description="Nephrocystin 3-like N-terminal" evidence="10">
    <location>
        <begin position="404"/>
        <end position="556"/>
    </location>
</feature>
<dbReference type="InterPro" id="IPR056884">
    <property type="entry name" value="NPHP3-like_N"/>
</dbReference>
<dbReference type="PANTHER" id="PTHR48182:SF2">
    <property type="entry name" value="PROTEIN SERAC1"/>
    <property type="match status" value="1"/>
</dbReference>
<dbReference type="EMBL" id="KZ613941">
    <property type="protein sequence ID" value="PMD43821.1"/>
    <property type="molecule type" value="Genomic_DNA"/>
</dbReference>
<evidence type="ECO:0000256" key="6">
    <source>
        <dbReference type="ARBA" id="ARBA00022824"/>
    </source>
</evidence>
<proteinExistence type="inferred from homology"/>
<feature type="domain" description="DUF676" evidence="9">
    <location>
        <begin position="128"/>
        <end position="287"/>
    </location>
</feature>
<dbReference type="InterPro" id="IPR029058">
    <property type="entry name" value="AB_hydrolase_fold"/>
</dbReference>
<dbReference type="Pfam" id="PF05057">
    <property type="entry name" value="DUF676"/>
    <property type="match status" value="1"/>
</dbReference>
<dbReference type="Pfam" id="PF24883">
    <property type="entry name" value="NPHP3_N"/>
    <property type="match status" value="1"/>
</dbReference>
<comment type="subcellular location">
    <subcellularLocation>
        <location evidence="2">Endoplasmic reticulum</location>
    </subcellularLocation>
    <subcellularLocation>
        <location evidence="3">Membrane</location>
    </subcellularLocation>
    <subcellularLocation>
        <location evidence="1">Mitochondrion</location>
    </subcellularLocation>
</comment>
<gene>
    <name evidence="11" type="ORF">L207DRAFT_630246</name>
</gene>
<evidence type="ECO:0000313" key="12">
    <source>
        <dbReference type="Proteomes" id="UP000235786"/>
    </source>
</evidence>
<evidence type="ECO:0000259" key="9">
    <source>
        <dbReference type="Pfam" id="PF05057"/>
    </source>
</evidence>
<evidence type="ECO:0000256" key="1">
    <source>
        <dbReference type="ARBA" id="ARBA00004173"/>
    </source>
</evidence>
<evidence type="ECO:0000256" key="4">
    <source>
        <dbReference type="ARBA" id="ARBA00007920"/>
    </source>
</evidence>
<dbReference type="AlphaFoldDB" id="A0A2J6RZ81"/>
<keyword evidence="8" id="KW-0472">Membrane</keyword>
<comment type="similarity">
    <text evidence="4">Belongs to the putative lipase ROG1 family.</text>
</comment>
<dbReference type="InterPro" id="IPR027417">
    <property type="entry name" value="P-loop_NTPase"/>
</dbReference>
<evidence type="ECO:0000259" key="10">
    <source>
        <dbReference type="Pfam" id="PF24883"/>
    </source>
</evidence>
<keyword evidence="7" id="KW-0496">Mitochondrion</keyword>
<dbReference type="Proteomes" id="UP000235786">
    <property type="component" value="Unassembled WGS sequence"/>
</dbReference>
<evidence type="ECO:0000313" key="11">
    <source>
        <dbReference type="EMBL" id="PMD43821.1"/>
    </source>
</evidence>
<dbReference type="OrthoDB" id="163438at2759"/>
<dbReference type="SUPFAM" id="SSF53474">
    <property type="entry name" value="alpha/beta-Hydrolases"/>
    <property type="match status" value="1"/>
</dbReference>
<organism evidence="11 12">
    <name type="scientific">Hyaloscypha variabilis (strain UAMH 11265 / GT02V1 / F)</name>
    <name type="common">Meliniomyces variabilis</name>
    <dbReference type="NCBI Taxonomy" id="1149755"/>
    <lineage>
        <taxon>Eukaryota</taxon>
        <taxon>Fungi</taxon>
        <taxon>Dikarya</taxon>
        <taxon>Ascomycota</taxon>
        <taxon>Pezizomycotina</taxon>
        <taxon>Leotiomycetes</taxon>
        <taxon>Helotiales</taxon>
        <taxon>Hyaloscyphaceae</taxon>
        <taxon>Hyaloscypha</taxon>
        <taxon>Hyaloscypha variabilis</taxon>
    </lineage>
</organism>
<evidence type="ECO:0000256" key="7">
    <source>
        <dbReference type="ARBA" id="ARBA00023128"/>
    </source>
</evidence>
<name>A0A2J6RZ81_HYAVF</name>
<dbReference type="GO" id="GO:0016020">
    <property type="term" value="C:membrane"/>
    <property type="evidence" value="ECO:0007669"/>
    <property type="project" value="UniProtKB-SubCell"/>
</dbReference>
<keyword evidence="6" id="KW-0256">Endoplasmic reticulum</keyword>
<keyword evidence="12" id="KW-1185">Reference proteome</keyword>
<evidence type="ECO:0000256" key="2">
    <source>
        <dbReference type="ARBA" id="ARBA00004240"/>
    </source>
</evidence>
<protein>
    <recommendedName>
        <fullName evidence="13">DUF676 domain-containing protein</fullName>
    </recommendedName>
</protein>
<reference evidence="11 12" key="1">
    <citation type="submission" date="2016-04" db="EMBL/GenBank/DDBJ databases">
        <title>A degradative enzymes factory behind the ericoid mycorrhizal symbiosis.</title>
        <authorList>
            <consortium name="DOE Joint Genome Institute"/>
            <person name="Martino E."/>
            <person name="Morin E."/>
            <person name="Grelet G."/>
            <person name="Kuo A."/>
            <person name="Kohler A."/>
            <person name="Daghino S."/>
            <person name="Barry K."/>
            <person name="Choi C."/>
            <person name="Cichocki N."/>
            <person name="Clum A."/>
            <person name="Copeland A."/>
            <person name="Hainaut M."/>
            <person name="Haridas S."/>
            <person name="Labutti K."/>
            <person name="Lindquist E."/>
            <person name="Lipzen A."/>
            <person name="Khouja H.-R."/>
            <person name="Murat C."/>
            <person name="Ohm R."/>
            <person name="Olson A."/>
            <person name="Spatafora J."/>
            <person name="Veneault-Fourrey C."/>
            <person name="Henrissat B."/>
            <person name="Grigoriev I."/>
            <person name="Martin F."/>
            <person name="Perotto S."/>
        </authorList>
    </citation>
    <scope>NUCLEOTIDE SEQUENCE [LARGE SCALE GENOMIC DNA]</scope>
    <source>
        <strain evidence="11 12">F</strain>
    </source>
</reference>
<dbReference type="Gene3D" id="3.40.50.1820">
    <property type="entry name" value="alpha/beta hydrolase"/>
    <property type="match status" value="1"/>
</dbReference>
<evidence type="ECO:0000256" key="8">
    <source>
        <dbReference type="ARBA" id="ARBA00023136"/>
    </source>
</evidence>
<keyword evidence="5" id="KW-0677">Repeat</keyword>